<reference evidence="1 2" key="2">
    <citation type="submission" date="2018-11" db="EMBL/GenBank/DDBJ databases">
        <authorList>
            <consortium name="Pathogen Informatics"/>
        </authorList>
    </citation>
    <scope>NUCLEOTIDE SEQUENCE [LARGE SCALE GENOMIC DNA]</scope>
</reference>
<proteinExistence type="predicted"/>
<evidence type="ECO:0000313" key="2">
    <source>
        <dbReference type="Proteomes" id="UP000267606"/>
    </source>
</evidence>
<evidence type="ECO:0000313" key="1">
    <source>
        <dbReference type="EMBL" id="VDO72257.1"/>
    </source>
</evidence>
<dbReference type="STRING" id="387005.A0A183HTT7"/>
<sequence length="127" mass="14752">MDHIEVEEWCEMNRNDCNMNNYIKNDYLFSSYTPTSVITNNFNYTDCNNHNSTDNTSYHETSYLFQSTETQTTPEHDEIISSNDNDIINLDDLTMPLGSLDDQLNLASNLFDVKMELNNNYSNGMFC</sequence>
<dbReference type="AlphaFoldDB" id="A0A183HTT7"/>
<evidence type="ECO:0000313" key="3">
    <source>
        <dbReference type="WBParaSite" id="OFLC_0001089901-mRNA-1"/>
    </source>
</evidence>
<dbReference type="Proteomes" id="UP000267606">
    <property type="component" value="Unassembled WGS sequence"/>
</dbReference>
<accession>A0A183HTT7</accession>
<dbReference type="EMBL" id="UZAJ01015084">
    <property type="protein sequence ID" value="VDO72257.1"/>
    <property type="molecule type" value="Genomic_DNA"/>
</dbReference>
<organism evidence="3">
    <name type="scientific">Onchocerca flexuosa</name>
    <dbReference type="NCBI Taxonomy" id="387005"/>
    <lineage>
        <taxon>Eukaryota</taxon>
        <taxon>Metazoa</taxon>
        <taxon>Ecdysozoa</taxon>
        <taxon>Nematoda</taxon>
        <taxon>Chromadorea</taxon>
        <taxon>Rhabditida</taxon>
        <taxon>Spirurina</taxon>
        <taxon>Spiruromorpha</taxon>
        <taxon>Filarioidea</taxon>
        <taxon>Onchocercidae</taxon>
        <taxon>Onchocerca</taxon>
    </lineage>
</organism>
<reference evidence="3" key="1">
    <citation type="submission" date="2016-06" db="UniProtKB">
        <authorList>
            <consortium name="WormBaseParasite"/>
        </authorList>
    </citation>
    <scope>IDENTIFICATION</scope>
</reference>
<name>A0A183HTT7_9BILA</name>
<gene>
    <name evidence="1" type="ORF">OFLC_LOCUS10899</name>
</gene>
<keyword evidence="2" id="KW-1185">Reference proteome</keyword>
<protein>
    <submittedName>
        <fullName evidence="1 3">Uncharacterized protein</fullName>
    </submittedName>
</protein>
<dbReference type="WBParaSite" id="OFLC_0001089901-mRNA-1">
    <property type="protein sequence ID" value="OFLC_0001089901-mRNA-1"/>
    <property type="gene ID" value="OFLC_0001089901"/>
</dbReference>